<dbReference type="EMBL" id="GGEC01091010">
    <property type="protein sequence ID" value="MBX71494.1"/>
    <property type="molecule type" value="Transcribed_RNA"/>
</dbReference>
<sequence>MACSFLDHIRLLTLINAQQTETNSFSVNHVYSTLTLVAMVVGSGRSVCGFHQLVASELSHSD</sequence>
<accession>A0A2P2QX79</accession>
<name>A0A2P2QX79_RHIMU</name>
<organism evidence="1">
    <name type="scientific">Rhizophora mucronata</name>
    <name type="common">Asiatic mangrove</name>
    <dbReference type="NCBI Taxonomy" id="61149"/>
    <lineage>
        <taxon>Eukaryota</taxon>
        <taxon>Viridiplantae</taxon>
        <taxon>Streptophyta</taxon>
        <taxon>Embryophyta</taxon>
        <taxon>Tracheophyta</taxon>
        <taxon>Spermatophyta</taxon>
        <taxon>Magnoliopsida</taxon>
        <taxon>eudicotyledons</taxon>
        <taxon>Gunneridae</taxon>
        <taxon>Pentapetalae</taxon>
        <taxon>rosids</taxon>
        <taxon>fabids</taxon>
        <taxon>Malpighiales</taxon>
        <taxon>Rhizophoraceae</taxon>
        <taxon>Rhizophora</taxon>
    </lineage>
</organism>
<protein>
    <submittedName>
        <fullName evidence="1">Uncharacterized protein</fullName>
    </submittedName>
</protein>
<proteinExistence type="predicted"/>
<reference evidence="1" key="1">
    <citation type="submission" date="2018-02" db="EMBL/GenBank/DDBJ databases">
        <title>Rhizophora mucronata_Transcriptome.</title>
        <authorList>
            <person name="Meera S.P."/>
            <person name="Sreeshan A."/>
            <person name="Augustine A."/>
        </authorList>
    </citation>
    <scope>NUCLEOTIDE SEQUENCE</scope>
    <source>
        <tissue evidence="1">Leaf</tissue>
    </source>
</reference>
<evidence type="ECO:0000313" key="1">
    <source>
        <dbReference type="EMBL" id="MBX71494.1"/>
    </source>
</evidence>
<dbReference type="AlphaFoldDB" id="A0A2P2QX79"/>